<reference evidence="8 9" key="1">
    <citation type="journal article" date="2013" name="PLoS Genet.">
        <title>Distinctive expansion of potential virulence genes in the genome of the oomycete fish pathogen Saprolegnia parasitica.</title>
        <authorList>
            <person name="Jiang R.H."/>
            <person name="de Bruijn I."/>
            <person name="Haas B.J."/>
            <person name="Belmonte R."/>
            <person name="Lobach L."/>
            <person name="Christie J."/>
            <person name="van den Ackerveken G."/>
            <person name="Bottin A."/>
            <person name="Bulone V."/>
            <person name="Diaz-Moreno S.M."/>
            <person name="Dumas B."/>
            <person name="Fan L."/>
            <person name="Gaulin E."/>
            <person name="Govers F."/>
            <person name="Grenville-Briggs L.J."/>
            <person name="Horner N.R."/>
            <person name="Levin J.Z."/>
            <person name="Mammella M."/>
            <person name="Meijer H.J."/>
            <person name="Morris P."/>
            <person name="Nusbaum C."/>
            <person name="Oome S."/>
            <person name="Phillips A.J."/>
            <person name="van Rooyen D."/>
            <person name="Rzeszutek E."/>
            <person name="Saraiva M."/>
            <person name="Secombes C.J."/>
            <person name="Seidl M.F."/>
            <person name="Snel B."/>
            <person name="Stassen J.H."/>
            <person name="Sykes S."/>
            <person name="Tripathy S."/>
            <person name="van den Berg H."/>
            <person name="Vega-Arreguin J.C."/>
            <person name="Wawra S."/>
            <person name="Young S.K."/>
            <person name="Zeng Q."/>
            <person name="Dieguez-Uribeondo J."/>
            <person name="Russ C."/>
            <person name="Tyler B.M."/>
            <person name="van West P."/>
        </authorList>
    </citation>
    <scope>NUCLEOTIDE SEQUENCE [LARGE SCALE GENOMIC DNA]</scope>
    <source>
        <strain evidence="8 9">CBS 223.65</strain>
    </source>
</reference>
<feature type="compositionally biased region" description="Acidic residues" evidence="6">
    <location>
        <begin position="163"/>
        <end position="178"/>
    </location>
</feature>
<comment type="caution">
    <text evidence="5">Lacks conserved residue(s) required for the propagation of feature annotation.</text>
</comment>
<dbReference type="EMBL" id="KK583394">
    <property type="protein sequence ID" value="KDO18793.1"/>
    <property type="molecule type" value="Genomic_DNA"/>
</dbReference>
<evidence type="ECO:0000256" key="2">
    <source>
        <dbReference type="ARBA" id="ARBA00022679"/>
    </source>
</evidence>
<evidence type="ECO:0000256" key="3">
    <source>
        <dbReference type="ARBA" id="ARBA00022691"/>
    </source>
</evidence>
<accession>A0A067BKT4</accession>
<dbReference type="RefSeq" id="XP_012210492.1">
    <property type="nucleotide sequence ID" value="XM_012355102.1"/>
</dbReference>
<dbReference type="GO" id="GO:0009383">
    <property type="term" value="F:rRNA (cytosine-C5-)-methyltransferase activity"/>
    <property type="evidence" value="ECO:0007669"/>
    <property type="project" value="TreeGrafter"/>
</dbReference>
<name>A0A067BKT4_SAPPC</name>
<dbReference type="KEGG" id="spar:SPRG_15919"/>
<dbReference type="SUPFAM" id="SSF53335">
    <property type="entry name" value="S-adenosyl-L-methionine-dependent methyltransferases"/>
    <property type="match status" value="1"/>
</dbReference>
<dbReference type="PRINTS" id="PR02008">
    <property type="entry name" value="RCMTFAMILY"/>
</dbReference>
<keyword evidence="3 5" id="KW-0949">S-adenosyl-L-methionine</keyword>
<dbReference type="GeneID" id="24137597"/>
<dbReference type="Gene3D" id="3.40.50.150">
    <property type="entry name" value="Vaccinia Virus protein VP39"/>
    <property type="match status" value="1"/>
</dbReference>
<feature type="region of interest" description="Disordered" evidence="6">
    <location>
        <begin position="107"/>
        <end position="217"/>
    </location>
</feature>
<dbReference type="PANTHER" id="PTHR22807">
    <property type="entry name" value="NOP2 YEAST -RELATED NOL1/NOP2/FMU SUN DOMAIN-CONTAINING"/>
    <property type="match status" value="1"/>
</dbReference>
<keyword evidence="9" id="KW-1185">Reference proteome</keyword>
<protein>
    <recommendedName>
        <fullName evidence="7">SAM-dependent MTase RsmB/NOP-type domain-containing protein</fullName>
    </recommendedName>
</protein>
<dbReference type="GO" id="GO:0000470">
    <property type="term" value="P:maturation of LSU-rRNA"/>
    <property type="evidence" value="ECO:0007669"/>
    <property type="project" value="TreeGrafter"/>
</dbReference>
<evidence type="ECO:0000259" key="7">
    <source>
        <dbReference type="PROSITE" id="PS51686"/>
    </source>
</evidence>
<dbReference type="OrthoDB" id="782799at2759"/>
<keyword evidence="4 5" id="KW-0694">RNA-binding</keyword>
<proteinExistence type="inferred from homology"/>
<feature type="compositionally biased region" description="Low complexity" evidence="6">
    <location>
        <begin position="186"/>
        <end position="199"/>
    </location>
</feature>
<dbReference type="STRING" id="695850.A0A067BKT4"/>
<dbReference type="InterPro" id="IPR029063">
    <property type="entry name" value="SAM-dependent_MTases_sf"/>
</dbReference>
<keyword evidence="1 5" id="KW-0489">Methyltransferase</keyword>
<dbReference type="GO" id="GO:0070475">
    <property type="term" value="P:rRNA base methylation"/>
    <property type="evidence" value="ECO:0007669"/>
    <property type="project" value="TreeGrafter"/>
</dbReference>
<dbReference type="GO" id="GO:0003723">
    <property type="term" value="F:RNA binding"/>
    <property type="evidence" value="ECO:0007669"/>
    <property type="project" value="UniProtKB-UniRule"/>
</dbReference>
<dbReference type="PROSITE" id="PS51686">
    <property type="entry name" value="SAM_MT_RSMB_NOP"/>
    <property type="match status" value="1"/>
</dbReference>
<dbReference type="VEuPathDB" id="FungiDB:SPRG_15919"/>
<evidence type="ECO:0000313" key="9">
    <source>
        <dbReference type="Proteomes" id="UP000030745"/>
    </source>
</evidence>
<sequence length="245" mass="26865">MPSITTQTTKRDVFHLSHLQKELILAAVDAKSALGGVIVYSTYSVMVEENEAVVGYALKKRAVKLDDCGLNHGKPALQSMTLTRRFDPHVPNMDAFFVAKFKKYANAKPDDSSEDDSNKDESDSDNESNEPSKRQLEKANKNAADADDEASEDDAEDKVAAEVLEDEEEAEEEEEEADVIAKPVKTQQKTAAKPAAPAANKIQGKNQPIGKGSKIGMSMTLNTKSKQARFMANKFAEARMKKAKK</sequence>
<keyword evidence="2 5" id="KW-0808">Transferase</keyword>
<evidence type="ECO:0000256" key="5">
    <source>
        <dbReference type="PROSITE-ProRule" id="PRU01023"/>
    </source>
</evidence>
<dbReference type="GO" id="GO:0005730">
    <property type="term" value="C:nucleolus"/>
    <property type="evidence" value="ECO:0007669"/>
    <property type="project" value="TreeGrafter"/>
</dbReference>
<evidence type="ECO:0000256" key="1">
    <source>
        <dbReference type="ARBA" id="ARBA00022603"/>
    </source>
</evidence>
<evidence type="ECO:0000256" key="6">
    <source>
        <dbReference type="SAM" id="MobiDB-lite"/>
    </source>
</evidence>
<feature type="compositionally biased region" description="Acidic residues" evidence="6">
    <location>
        <begin position="145"/>
        <end position="156"/>
    </location>
</feature>
<dbReference type="PANTHER" id="PTHR22807:SF30">
    <property type="entry name" value="28S RRNA (CYTOSINE(4447)-C(5))-METHYLTRANSFERASE-RELATED"/>
    <property type="match status" value="1"/>
</dbReference>
<dbReference type="InterPro" id="IPR001678">
    <property type="entry name" value="MeTrfase_RsmB-F_NOP2_dom"/>
</dbReference>
<evidence type="ECO:0000313" key="8">
    <source>
        <dbReference type="EMBL" id="KDO18793.1"/>
    </source>
</evidence>
<organism evidence="8 9">
    <name type="scientific">Saprolegnia parasitica (strain CBS 223.65)</name>
    <dbReference type="NCBI Taxonomy" id="695850"/>
    <lineage>
        <taxon>Eukaryota</taxon>
        <taxon>Sar</taxon>
        <taxon>Stramenopiles</taxon>
        <taxon>Oomycota</taxon>
        <taxon>Saprolegniomycetes</taxon>
        <taxon>Saprolegniales</taxon>
        <taxon>Saprolegniaceae</taxon>
        <taxon>Saprolegnia</taxon>
    </lineage>
</organism>
<dbReference type="Pfam" id="PF01189">
    <property type="entry name" value="Methyltr_RsmB-F"/>
    <property type="match status" value="1"/>
</dbReference>
<dbReference type="AlphaFoldDB" id="A0A067BKT4"/>
<dbReference type="InterPro" id="IPR023267">
    <property type="entry name" value="RCMT"/>
</dbReference>
<feature type="compositionally biased region" description="Acidic residues" evidence="6">
    <location>
        <begin position="112"/>
        <end position="128"/>
    </location>
</feature>
<evidence type="ECO:0000256" key="4">
    <source>
        <dbReference type="ARBA" id="ARBA00022884"/>
    </source>
</evidence>
<gene>
    <name evidence="8" type="ORF">SPRG_15919</name>
</gene>
<dbReference type="Proteomes" id="UP000030745">
    <property type="component" value="Unassembled WGS sequence"/>
</dbReference>
<feature type="domain" description="SAM-dependent MTase RsmB/NOP-type" evidence="7">
    <location>
        <begin position="1"/>
        <end position="104"/>
    </location>
</feature>
<dbReference type="InterPro" id="IPR049560">
    <property type="entry name" value="MeTrfase_RsmB-F_NOP2_cat"/>
</dbReference>
<comment type="similarity">
    <text evidence="5">Belongs to the class I-like SAM-binding methyltransferase superfamily. RsmB/NOP family.</text>
</comment>
<feature type="compositionally biased region" description="Basic and acidic residues" evidence="6">
    <location>
        <begin position="130"/>
        <end position="140"/>
    </location>
</feature>